<dbReference type="Gene3D" id="6.10.250.3150">
    <property type="match status" value="1"/>
</dbReference>
<feature type="region of interest" description="Disordered" evidence="3">
    <location>
        <begin position="160"/>
        <end position="184"/>
    </location>
</feature>
<feature type="coiled-coil region" evidence="2">
    <location>
        <begin position="26"/>
        <end position="95"/>
    </location>
</feature>
<evidence type="ECO:0000313" key="6">
    <source>
        <dbReference type="Proteomes" id="UP000034521"/>
    </source>
</evidence>
<dbReference type="Proteomes" id="UP000034521">
    <property type="component" value="Unassembled WGS sequence"/>
</dbReference>
<dbReference type="AlphaFoldDB" id="A0A0G1IGM7"/>
<reference evidence="5 6" key="1">
    <citation type="journal article" date="2015" name="Nature">
        <title>rRNA introns, odd ribosomes, and small enigmatic genomes across a large radiation of phyla.</title>
        <authorList>
            <person name="Brown C.T."/>
            <person name="Hug L.A."/>
            <person name="Thomas B.C."/>
            <person name="Sharon I."/>
            <person name="Castelle C.J."/>
            <person name="Singh A."/>
            <person name="Wilkins M.J."/>
            <person name="Williams K.H."/>
            <person name="Banfield J.F."/>
        </authorList>
    </citation>
    <scope>NUCLEOTIDE SEQUENCE [LARGE SCALE GENOMIC DNA]</scope>
</reference>
<accession>A0A0G1IGM7</accession>
<organism evidence="5 6">
    <name type="scientific">Candidatus Gottesmanbacteria bacterium GW2011_GWA1_44_24b</name>
    <dbReference type="NCBI Taxonomy" id="1618437"/>
    <lineage>
        <taxon>Bacteria</taxon>
        <taxon>Candidatus Gottesmaniibacteriota</taxon>
    </lineage>
</organism>
<keyword evidence="1" id="KW-0732">Signal</keyword>
<keyword evidence="2" id="KW-0175">Coiled coil</keyword>
<dbReference type="PATRIC" id="fig|1618437.3.peg.1005"/>
<gene>
    <name evidence="5" type="ORF">UW52_C0062G0006</name>
</gene>
<evidence type="ECO:0000256" key="1">
    <source>
        <dbReference type="ARBA" id="ARBA00022729"/>
    </source>
</evidence>
<evidence type="ECO:0000256" key="3">
    <source>
        <dbReference type="SAM" id="MobiDB-lite"/>
    </source>
</evidence>
<sequence length="184" mass="21424">MKSIVYVFLIIILLFYPLTSIKADDVSPVDQKIEELKTKISELQNQENSLSKQISLLNSNIELTTLRIDTIKLAIGKLSKEIDELAEEIGRLEVLLTKRLELMLHRIPETYKRQVTPAFGILLFSSDVSDFISRMKYLNRVQEEDAQLLLQLKATQNNFGERKETREKKKTQQETLKKQQEEEQ</sequence>
<name>A0A0G1IGM7_9BACT</name>
<proteinExistence type="predicted"/>
<feature type="domain" description="Peptidoglycan hydrolase PcsB coiled-coil" evidence="4">
    <location>
        <begin position="91"/>
        <end position="157"/>
    </location>
</feature>
<dbReference type="InterPro" id="IPR057309">
    <property type="entry name" value="PcsB_CC"/>
</dbReference>
<evidence type="ECO:0000313" key="5">
    <source>
        <dbReference type="EMBL" id="KKT58315.1"/>
    </source>
</evidence>
<evidence type="ECO:0000259" key="4">
    <source>
        <dbReference type="Pfam" id="PF24568"/>
    </source>
</evidence>
<evidence type="ECO:0000256" key="2">
    <source>
        <dbReference type="SAM" id="Coils"/>
    </source>
</evidence>
<protein>
    <submittedName>
        <fullName evidence="5">Peptidase M23B</fullName>
    </submittedName>
</protein>
<dbReference type="EMBL" id="LCIQ01000062">
    <property type="protein sequence ID" value="KKT58315.1"/>
    <property type="molecule type" value="Genomic_DNA"/>
</dbReference>
<comment type="caution">
    <text evidence="5">The sequence shown here is derived from an EMBL/GenBank/DDBJ whole genome shotgun (WGS) entry which is preliminary data.</text>
</comment>
<dbReference type="Pfam" id="PF24568">
    <property type="entry name" value="CC_PcsB"/>
    <property type="match status" value="1"/>
</dbReference>